<protein>
    <submittedName>
        <fullName evidence="4">3-oxoacyl-[acyl-carrier protein] reductase</fullName>
    </submittedName>
</protein>
<dbReference type="PANTHER" id="PTHR42879">
    <property type="entry name" value="3-OXOACYL-(ACYL-CARRIER-PROTEIN) REDUCTASE"/>
    <property type="match status" value="1"/>
</dbReference>
<dbReference type="GO" id="GO:0032787">
    <property type="term" value="P:monocarboxylic acid metabolic process"/>
    <property type="evidence" value="ECO:0007669"/>
    <property type="project" value="UniProtKB-ARBA"/>
</dbReference>
<dbReference type="EMBL" id="FNET01000012">
    <property type="protein sequence ID" value="SDL64516.1"/>
    <property type="molecule type" value="Genomic_DNA"/>
</dbReference>
<evidence type="ECO:0000256" key="1">
    <source>
        <dbReference type="ARBA" id="ARBA00006484"/>
    </source>
</evidence>
<dbReference type="InterPro" id="IPR036291">
    <property type="entry name" value="NAD(P)-bd_dom_sf"/>
</dbReference>
<reference evidence="5" key="1">
    <citation type="submission" date="2016-10" db="EMBL/GenBank/DDBJ databases">
        <authorList>
            <person name="Varghese N."/>
            <person name="Submissions S."/>
        </authorList>
    </citation>
    <scope>NUCLEOTIDE SEQUENCE [LARGE SCALE GENOMIC DNA]</scope>
    <source>
        <strain evidence="5">DSM 44796</strain>
    </source>
</reference>
<dbReference type="SMART" id="SM00822">
    <property type="entry name" value="PKS_KR"/>
    <property type="match status" value="1"/>
</dbReference>
<evidence type="ECO:0000313" key="4">
    <source>
        <dbReference type="EMBL" id="SDL64516.1"/>
    </source>
</evidence>
<comment type="similarity">
    <text evidence="1">Belongs to the short-chain dehydrogenases/reductases (SDR) family.</text>
</comment>
<dbReference type="PANTHER" id="PTHR42879:SF2">
    <property type="entry name" value="3-OXOACYL-[ACYL-CARRIER-PROTEIN] REDUCTASE FABG"/>
    <property type="match status" value="1"/>
</dbReference>
<sequence>MWTDLAGKVVLVTGSSSGIGRATAQAYAADGARVAITYHENKDGAEETARLVREAGGTPLVVRYDLNDEVSIREAITAVTGAWGGIDVLVTNAVVWSEGIPRPGREVPDFEDTDPRLWQEVLRTTVDATFHTIQAALPAMRDRPWGRIVMVSSGLADYGMRGGAAYGAAKAGLLGIARSLAWEVGADDVLVNVVTPGQTMTENVRRIAPAKALEAKAKTLPSGRLSVPEDVANAIVFLGSAANGNITGQTLRVTGGS</sequence>
<organism evidence="4 5">
    <name type="scientific">Lentzea albidocapillata subsp. violacea</name>
    <dbReference type="NCBI Taxonomy" id="128104"/>
    <lineage>
        <taxon>Bacteria</taxon>
        <taxon>Bacillati</taxon>
        <taxon>Actinomycetota</taxon>
        <taxon>Actinomycetes</taxon>
        <taxon>Pseudonocardiales</taxon>
        <taxon>Pseudonocardiaceae</taxon>
        <taxon>Lentzea</taxon>
    </lineage>
</organism>
<name>A0A1G9LRE1_9PSEU</name>
<dbReference type="InterPro" id="IPR057326">
    <property type="entry name" value="KR_dom"/>
</dbReference>
<dbReference type="Gene3D" id="3.40.50.720">
    <property type="entry name" value="NAD(P)-binding Rossmann-like Domain"/>
    <property type="match status" value="1"/>
</dbReference>
<dbReference type="FunFam" id="3.40.50.720:FF:000173">
    <property type="entry name" value="3-oxoacyl-[acyl-carrier protein] reductase"/>
    <property type="match status" value="1"/>
</dbReference>
<keyword evidence="2" id="KW-0560">Oxidoreductase</keyword>
<dbReference type="InterPro" id="IPR020904">
    <property type="entry name" value="Sc_DH/Rdtase_CS"/>
</dbReference>
<dbReference type="Proteomes" id="UP000199682">
    <property type="component" value="Unassembled WGS sequence"/>
</dbReference>
<accession>A0A1G9LRE1</accession>
<evidence type="ECO:0000259" key="3">
    <source>
        <dbReference type="SMART" id="SM00822"/>
    </source>
</evidence>
<evidence type="ECO:0000313" key="5">
    <source>
        <dbReference type="Proteomes" id="UP000199682"/>
    </source>
</evidence>
<dbReference type="PRINTS" id="PR00081">
    <property type="entry name" value="GDHRDH"/>
</dbReference>
<dbReference type="AlphaFoldDB" id="A0A1G9LRE1"/>
<dbReference type="GO" id="GO:0016491">
    <property type="term" value="F:oxidoreductase activity"/>
    <property type="evidence" value="ECO:0007669"/>
    <property type="project" value="UniProtKB-KW"/>
</dbReference>
<dbReference type="CDD" id="cd05233">
    <property type="entry name" value="SDR_c"/>
    <property type="match status" value="1"/>
</dbReference>
<feature type="domain" description="Ketoreductase" evidence="3">
    <location>
        <begin position="8"/>
        <end position="188"/>
    </location>
</feature>
<dbReference type="RefSeq" id="WP_090009116.1">
    <property type="nucleotide sequence ID" value="NZ_FNET01000012.1"/>
</dbReference>
<dbReference type="InterPro" id="IPR050259">
    <property type="entry name" value="SDR"/>
</dbReference>
<dbReference type="InterPro" id="IPR002347">
    <property type="entry name" value="SDR_fam"/>
</dbReference>
<dbReference type="PROSITE" id="PS00061">
    <property type="entry name" value="ADH_SHORT"/>
    <property type="match status" value="1"/>
</dbReference>
<dbReference type="PRINTS" id="PR00080">
    <property type="entry name" value="SDRFAMILY"/>
</dbReference>
<evidence type="ECO:0000256" key="2">
    <source>
        <dbReference type="ARBA" id="ARBA00023002"/>
    </source>
</evidence>
<dbReference type="Pfam" id="PF13561">
    <property type="entry name" value="adh_short_C2"/>
    <property type="match status" value="1"/>
</dbReference>
<proteinExistence type="inferred from homology"/>
<gene>
    <name evidence="4" type="ORF">SAMN04488074_112160</name>
</gene>
<dbReference type="SUPFAM" id="SSF51735">
    <property type="entry name" value="NAD(P)-binding Rossmann-fold domains"/>
    <property type="match status" value="1"/>
</dbReference>